<dbReference type="AlphaFoldDB" id="A0A382KKZ9"/>
<dbReference type="InterPro" id="IPR010869">
    <property type="entry name" value="DUF1501"/>
</dbReference>
<name>A0A382KKZ9_9ZZZZ</name>
<protein>
    <submittedName>
        <fullName evidence="1">Uncharacterized protein</fullName>
    </submittedName>
</protein>
<proteinExistence type="predicted"/>
<feature type="non-terminal residue" evidence="1">
    <location>
        <position position="122"/>
    </location>
</feature>
<gene>
    <name evidence="1" type="ORF">METZ01_LOCUS277119</name>
</gene>
<organism evidence="1">
    <name type="scientific">marine metagenome</name>
    <dbReference type="NCBI Taxonomy" id="408172"/>
    <lineage>
        <taxon>unclassified sequences</taxon>
        <taxon>metagenomes</taxon>
        <taxon>ecological metagenomes</taxon>
    </lineage>
</organism>
<accession>A0A382KKZ9</accession>
<evidence type="ECO:0000313" key="1">
    <source>
        <dbReference type="EMBL" id="SVC24265.1"/>
    </source>
</evidence>
<dbReference type="Pfam" id="PF07394">
    <property type="entry name" value="DUF1501"/>
    <property type="match status" value="1"/>
</dbReference>
<sequence>MDPILEYEWLLTRRHFLELASTGIGVAALATLFNEDLAGQPRVGSQEVPQGLPGIPHFAPKAKRVIYLFQSGAPSQHELFDYKPRLAELVGSELPESVRGDQRLTAMTAAQQSFPIVPSVYE</sequence>
<dbReference type="EMBL" id="UINC01080896">
    <property type="protein sequence ID" value="SVC24265.1"/>
    <property type="molecule type" value="Genomic_DNA"/>
</dbReference>
<reference evidence="1" key="1">
    <citation type="submission" date="2018-05" db="EMBL/GenBank/DDBJ databases">
        <authorList>
            <person name="Lanie J.A."/>
            <person name="Ng W.-L."/>
            <person name="Kazmierczak K.M."/>
            <person name="Andrzejewski T.M."/>
            <person name="Davidsen T.M."/>
            <person name="Wayne K.J."/>
            <person name="Tettelin H."/>
            <person name="Glass J.I."/>
            <person name="Rusch D."/>
            <person name="Podicherti R."/>
            <person name="Tsui H.-C.T."/>
            <person name="Winkler M.E."/>
        </authorList>
    </citation>
    <scope>NUCLEOTIDE SEQUENCE</scope>
</reference>